<dbReference type="CDD" id="cd07906">
    <property type="entry name" value="Adenylation_DNA_ligase_LigD_LigC"/>
    <property type="match status" value="1"/>
</dbReference>
<dbReference type="Gene3D" id="3.30.470.30">
    <property type="entry name" value="DNA ligase/mRNA capping enzyme"/>
    <property type="match status" value="1"/>
</dbReference>
<protein>
    <recommendedName>
        <fullName evidence="2">DNA ligase (ATP)</fullName>
        <ecNumber evidence="2">6.5.1.1</ecNumber>
    </recommendedName>
</protein>
<dbReference type="AlphaFoldDB" id="A0A0U2UTM7"/>
<dbReference type="InterPro" id="IPR012309">
    <property type="entry name" value="DNA_ligase_ATP-dep_C"/>
</dbReference>
<dbReference type="GO" id="GO:0006310">
    <property type="term" value="P:DNA recombination"/>
    <property type="evidence" value="ECO:0007669"/>
    <property type="project" value="InterPro"/>
</dbReference>
<dbReference type="PANTHER" id="PTHR45674:SF4">
    <property type="entry name" value="DNA LIGASE 1"/>
    <property type="match status" value="1"/>
</dbReference>
<evidence type="ECO:0000313" key="6">
    <source>
        <dbReference type="Proteomes" id="UP000061660"/>
    </source>
</evidence>
<keyword evidence="3 5" id="KW-0436">Ligase</keyword>
<evidence type="ECO:0000256" key="2">
    <source>
        <dbReference type="ARBA" id="ARBA00012727"/>
    </source>
</evidence>
<name>A0A0U2UTM7_9BACL</name>
<dbReference type="Gene3D" id="2.40.50.140">
    <property type="entry name" value="Nucleic acid-binding proteins"/>
    <property type="match status" value="1"/>
</dbReference>
<dbReference type="STRING" id="162209.IJ22_50350"/>
<reference evidence="5 6" key="2">
    <citation type="journal article" date="2016" name="Genome Announc.">
        <title>Complete Genome Sequences of Two Interactive Moderate Thermophiles, Paenibacillus napthalenovorans 32O-Y and Paenibacillus sp. 32O-W.</title>
        <authorList>
            <person name="Butler R.R.III."/>
            <person name="Wang J."/>
            <person name="Stark B.C."/>
            <person name="Pombert J.F."/>
        </authorList>
    </citation>
    <scope>NUCLEOTIDE SEQUENCE [LARGE SCALE GENOMIC DNA]</scope>
    <source>
        <strain evidence="5 6">32O-Y</strain>
    </source>
</reference>
<dbReference type="SUPFAM" id="SSF50249">
    <property type="entry name" value="Nucleic acid-binding proteins"/>
    <property type="match status" value="1"/>
</dbReference>
<proteinExistence type="inferred from homology"/>
<dbReference type="InterPro" id="IPR050191">
    <property type="entry name" value="ATP-dep_DNA_ligase"/>
</dbReference>
<evidence type="ECO:0000256" key="1">
    <source>
        <dbReference type="ARBA" id="ARBA00007572"/>
    </source>
</evidence>
<dbReference type="GO" id="GO:0006281">
    <property type="term" value="P:DNA repair"/>
    <property type="evidence" value="ECO:0007669"/>
    <property type="project" value="InterPro"/>
</dbReference>
<dbReference type="EC" id="6.5.1.1" evidence="2"/>
<dbReference type="SUPFAM" id="SSF56091">
    <property type="entry name" value="DNA ligase/mRNA capping enzyme, catalytic domain"/>
    <property type="match status" value="1"/>
</dbReference>
<dbReference type="InterPro" id="IPR016059">
    <property type="entry name" value="DNA_ligase_ATP-dep_CS"/>
</dbReference>
<dbReference type="PANTHER" id="PTHR45674">
    <property type="entry name" value="DNA LIGASE 1/3 FAMILY MEMBER"/>
    <property type="match status" value="1"/>
</dbReference>
<dbReference type="InterPro" id="IPR012310">
    <property type="entry name" value="DNA_ligase_ATP-dep_cent"/>
</dbReference>
<comment type="catalytic activity">
    <reaction evidence="4">
        <text>ATP + (deoxyribonucleotide)n-3'-hydroxyl + 5'-phospho-(deoxyribonucleotide)m = (deoxyribonucleotide)n+m + AMP + diphosphate.</text>
        <dbReference type="EC" id="6.5.1.1"/>
    </reaction>
</comment>
<dbReference type="Pfam" id="PF01068">
    <property type="entry name" value="DNA_ligase_A_M"/>
    <property type="match status" value="1"/>
</dbReference>
<dbReference type="Pfam" id="PF04679">
    <property type="entry name" value="DNA_ligase_A_C"/>
    <property type="match status" value="1"/>
</dbReference>
<reference evidence="6" key="1">
    <citation type="submission" date="2015-12" db="EMBL/GenBank/DDBJ databases">
        <title>Complete genome sequences of two moderately thermophilic Paenibacillus species.</title>
        <authorList>
            <person name="Butler R.III."/>
            <person name="Wang J."/>
            <person name="Stark B.C."/>
            <person name="Pombert J.-F."/>
        </authorList>
    </citation>
    <scope>NUCLEOTIDE SEQUENCE [LARGE SCALE GENOMIC DNA]</scope>
    <source>
        <strain evidence="6">32O-Y</strain>
    </source>
</reference>
<dbReference type="Proteomes" id="UP000061660">
    <property type="component" value="Chromosome"/>
</dbReference>
<comment type="similarity">
    <text evidence="1">Belongs to the ATP-dependent DNA ligase family.</text>
</comment>
<dbReference type="PROSITE" id="PS00697">
    <property type="entry name" value="DNA_LIGASE_A1"/>
    <property type="match status" value="1"/>
</dbReference>
<evidence type="ECO:0000256" key="3">
    <source>
        <dbReference type="ARBA" id="ARBA00022598"/>
    </source>
</evidence>
<accession>A0A0U2UTM7</accession>
<dbReference type="GO" id="GO:0003910">
    <property type="term" value="F:DNA ligase (ATP) activity"/>
    <property type="evidence" value="ECO:0007669"/>
    <property type="project" value="UniProtKB-EC"/>
</dbReference>
<keyword evidence="6" id="KW-1185">Reference proteome</keyword>
<organism evidence="5 6">
    <name type="scientific">Paenibacillus naphthalenovorans</name>
    <dbReference type="NCBI Taxonomy" id="162209"/>
    <lineage>
        <taxon>Bacteria</taxon>
        <taxon>Bacillati</taxon>
        <taxon>Bacillota</taxon>
        <taxon>Bacilli</taxon>
        <taxon>Bacillales</taxon>
        <taxon>Paenibacillaceae</taxon>
        <taxon>Paenibacillus</taxon>
    </lineage>
</organism>
<sequence>MCPMKPVIPFEPVSESLVPSEDRWIHQVKWDGVRMLTYYDGRQCRLFNRKLNERTFQYPELTEVQKYCRADSVILDGEIIALGKDGKPSFHEVMKRDGIRKLDRVPQAMRQVPVAYMLFDLLYYDGQWVLNKPLSARLELLNQTIIPGPVIQIVPSYDDGAALFQMTRQQGLEGIVSKELHSTYSINGKDRRWVKVKNYGDIAAVVGGYTLNGGIVNAVLVGVYTAEGKLWYIGHVGTGKLKKSEWVELTAKLKPATIRDKPFDNEHPEMKGAYWVEPKLVVKLQYTEWRWQEGRTLRQPSIQAFIDVPPRECVFDGVL</sequence>
<dbReference type="EMBL" id="CP013652">
    <property type="protein sequence ID" value="ALS25297.1"/>
    <property type="molecule type" value="Genomic_DNA"/>
</dbReference>
<gene>
    <name evidence="5" type="ORF">IJ22_50350</name>
</gene>
<dbReference type="InterPro" id="IPR012340">
    <property type="entry name" value="NA-bd_OB-fold"/>
</dbReference>
<dbReference type="GO" id="GO:0005524">
    <property type="term" value="F:ATP binding"/>
    <property type="evidence" value="ECO:0007669"/>
    <property type="project" value="InterPro"/>
</dbReference>
<evidence type="ECO:0000313" key="5">
    <source>
        <dbReference type="EMBL" id="ALS25297.1"/>
    </source>
</evidence>
<dbReference type="KEGG" id="pnp:IJ22_50350"/>
<dbReference type="CDD" id="cd07971">
    <property type="entry name" value="OBF_DNA_ligase_LigD"/>
    <property type="match status" value="1"/>
</dbReference>
<dbReference type="PATRIC" id="fig|162209.4.peg.5320"/>
<dbReference type="PROSITE" id="PS50160">
    <property type="entry name" value="DNA_LIGASE_A3"/>
    <property type="match status" value="1"/>
</dbReference>
<evidence type="ECO:0000256" key="4">
    <source>
        <dbReference type="ARBA" id="ARBA00034003"/>
    </source>
</evidence>